<feature type="transmembrane region" description="Helical" evidence="6">
    <location>
        <begin position="96"/>
        <end position="116"/>
    </location>
</feature>
<evidence type="ECO:0000256" key="1">
    <source>
        <dbReference type="ARBA" id="ARBA00004141"/>
    </source>
</evidence>
<dbReference type="Proteomes" id="UP000179807">
    <property type="component" value="Unassembled WGS sequence"/>
</dbReference>
<evidence type="ECO:0000313" key="9">
    <source>
        <dbReference type="Proteomes" id="UP000179807"/>
    </source>
</evidence>
<evidence type="ECO:0000256" key="5">
    <source>
        <dbReference type="SAM" id="MobiDB-lite"/>
    </source>
</evidence>
<feature type="transmembrane region" description="Helical" evidence="6">
    <location>
        <begin position="187"/>
        <end position="204"/>
    </location>
</feature>
<sequence length="358" mass="40167">MALNIITIGWIIGSVASSTSLIMMNKYVMSNYGFRYPTILTAYHFLVTYFLLEAMCRMGLFKRATNIPSLKCWMLGAFSVGGVVFMNFNLQMNSVGFYQLSKLCCIPFIVIYNYLFENKKTPTDTLYSLSCLLVGIALFSVNDVQLNIPGSIMAIFAVIFVSMSQLQTGNLQREYSVNGPALQLSTAFQQFLIALFSSFFIEFYGERSVLNHDFQTKEVIIIIMTGLIAVGANACAFGLIGKTSPVTYQVVGHCKTILIFSFGLILFPPTQTETTAQLTKKIIGLVIAMIGVIFYTYFELKRKETGFKKPTPEDEEHLNEFVDEGDPIEEFQTTPDSQPEIPNLEENYPGDEVQLEKI</sequence>
<feature type="transmembrane region" description="Helical" evidence="6">
    <location>
        <begin position="148"/>
        <end position="166"/>
    </location>
</feature>
<feature type="transmembrane region" description="Helical" evidence="6">
    <location>
        <begin position="72"/>
        <end position="90"/>
    </location>
</feature>
<proteinExistence type="predicted"/>
<accession>A0A1J4KAX1</accession>
<dbReference type="VEuPathDB" id="TrichDB:TRFO_25024"/>
<keyword evidence="4 6" id="KW-0472">Membrane</keyword>
<feature type="transmembrane region" description="Helical" evidence="6">
    <location>
        <begin position="219"/>
        <end position="240"/>
    </location>
</feature>
<comment type="caution">
    <text evidence="8">The sequence shown here is derived from an EMBL/GenBank/DDBJ whole genome shotgun (WGS) entry which is preliminary data.</text>
</comment>
<protein>
    <submittedName>
        <fullName evidence="8">Integral membrane protein</fullName>
    </submittedName>
</protein>
<keyword evidence="9" id="KW-1185">Reference proteome</keyword>
<dbReference type="PANTHER" id="PTHR11132">
    <property type="entry name" value="SOLUTE CARRIER FAMILY 35"/>
    <property type="match status" value="1"/>
</dbReference>
<dbReference type="InterPro" id="IPR004853">
    <property type="entry name" value="Sugar_P_trans_dom"/>
</dbReference>
<dbReference type="RefSeq" id="XP_068359988.1">
    <property type="nucleotide sequence ID" value="XM_068504085.1"/>
</dbReference>
<evidence type="ECO:0000256" key="4">
    <source>
        <dbReference type="ARBA" id="ARBA00023136"/>
    </source>
</evidence>
<evidence type="ECO:0000256" key="6">
    <source>
        <dbReference type="SAM" id="Phobius"/>
    </source>
</evidence>
<evidence type="ECO:0000313" key="8">
    <source>
        <dbReference type="EMBL" id="OHT06852.1"/>
    </source>
</evidence>
<reference evidence="8" key="1">
    <citation type="submission" date="2016-10" db="EMBL/GenBank/DDBJ databases">
        <authorList>
            <person name="Benchimol M."/>
            <person name="Almeida L.G."/>
            <person name="Vasconcelos A.T."/>
            <person name="Perreira-Neves A."/>
            <person name="Rosa I.A."/>
            <person name="Tasca T."/>
            <person name="Bogo M.R."/>
            <person name="de Souza W."/>
        </authorList>
    </citation>
    <scope>NUCLEOTIDE SEQUENCE [LARGE SCALE GENOMIC DNA]</scope>
    <source>
        <strain evidence="8">K</strain>
    </source>
</reference>
<dbReference type="GeneID" id="94838789"/>
<evidence type="ECO:0000256" key="3">
    <source>
        <dbReference type="ARBA" id="ARBA00022989"/>
    </source>
</evidence>
<gene>
    <name evidence="8" type="ORF">TRFO_25024</name>
</gene>
<feature type="transmembrane region" description="Helical" evidence="6">
    <location>
        <begin position="125"/>
        <end position="142"/>
    </location>
</feature>
<keyword evidence="3 6" id="KW-1133">Transmembrane helix</keyword>
<feature type="transmembrane region" description="Helical" evidence="6">
    <location>
        <begin position="34"/>
        <end position="52"/>
    </location>
</feature>
<organism evidence="8 9">
    <name type="scientific">Tritrichomonas foetus</name>
    <dbReference type="NCBI Taxonomy" id="1144522"/>
    <lineage>
        <taxon>Eukaryota</taxon>
        <taxon>Metamonada</taxon>
        <taxon>Parabasalia</taxon>
        <taxon>Tritrichomonadida</taxon>
        <taxon>Tritrichomonadidae</taxon>
        <taxon>Tritrichomonas</taxon>
    </lineage>
</organism>
<feature type="domain" description="Sugar phosphate transporter" evidence="7">
    <location>
        <begin position="19"/>
        <end position="295"/>
    </location>
</feature>
<dbReference type="GO" id="GO:0016020">
    <property type="term" value="C:membrane"/>
    <property type="evidence" value="ECO:0007669"/>
    <property type="project" value="UniProtKB-SubCell"/>
</dbReference>
<feature type="transmembrane region" description="Helical" evidence="6">
    <location>
        <begin position="282"/>
        <end position="300"/>
    </location>
</feature>
<dbReference type="Pfam" id="PF03151">
    <property type="entry name" value="TPT"/>
    <property type="match status" value="1"/>
</dbReference>
<dbReference type="AlphaFoldDB" id="A0A1J4KAX1"/>
<dbReference type="InterPro" id="IPR050186">
    <property type="entry name" value="TPT_transporter"/>
</dbReference>
<dbReference type="EMBL" id="MLAK01000713">
    <property type="protein sequence ID" value="OHT06852.1"/>
    <property type="molecule type" value="Genomic_DNA"/>
</dbReference>
<evidence type="ECO:0000256" key="2">
    <source>
        <dbReference type="ARBA" id="ARBA00022692"/>
    </source>
</evidence>
<evidence type="ECO:0000259" key="7">
    <source>
        <dbReference type="Pfam" id="PF03151"/>
    </source>
</evidence>
<comment type="subcellular location">
    <subcellularLocation>
        <location evidence="1">Membrane</location>
        <topology evidence="1">Multi-pass membrane protein</topology>
    </subcellularLocation>
</comment>
<name>A0A1J4KAX1_9EUKA</name>
<keyword evidence="2 6" id="KW-0812">Transmembrane</keyword>
<dbReference type="OrthoDB" id="5547497at2759"/>
<feature type="transmembrane region" description="Helical" evidence="6">
    <location>
        <begin position="252"/>
        <end position="270"/>
    </location>
</feature>
<feature type="region of interest" description="Disordered" evidence="5">
    <location>
        <begin position="326"/>
        <end position="358"/>
    </location>
</feature>